<dbReference type="Pfam" id="PF09861">
    <property type="entry name" value="Lar_N"/>
    <property type="match status" value="1"/>
</dbReference>
<dbReference type="PANTHER" id="PTHR33171:SF17">
    <property type="entry name" value="LARA-LIKE N-TERMINAL DOMAIN-CONTAINING PROTEIN"/>
    <property type="match status" value="1"/>
</dbReference>
<dbReference type="AlphaFoldDB" id="C0QLL0"/>
<feature type="domain" description="LarA-like N-terminal" evidence="1">
    <location>
        <begin position="8"/>
        <end position="205"/>
    </location>
</feature>
<dbReference type="InterPro" id="IPR043166">
    <property type="entry name" value="LarA-like_C"/>
</dbReference>
<dbReference type="eggNOG" id="COG3875">
    <property type="taxonomic scope" value="Bacteria"/>
</dbReference>
<dbReference type="STRING" id="177437.HRM2_32350"/>
<reference evidence="2 3" key="1">
    <citation type="journal article" date="2009" name="Environ. Microbiol.">
        <title>Genome sequence of Desulfobacterium autotrophicum HRM2, a marine sulfate reducer oxidizing organic carbon completely to carbon dioxide.</title>
        <authorList>
            <person name="Strittmatter A.W."/>
            <person name="Liesegang H."/>
            <person name="Rabus R."/>
            <person name="Decker I."/>
            <person name="Amann J."/>
            <person name="Andres S."/>
            <person name="Henne A."/>
            <person name="Fricke W.F."/>
            <person name="Martinez-Arias R."/>
            <person name="Bartels D."/>
            <person name="Goesmann A."/>
            <person name="Krause L."/>
            <person name="Puehler A."/>
            <person name="Klenk H.P."/>
            <person name="Richter M."/>
            <person name="Schuler M."/>
            <person name="Gloeckner F.O."/>
            <person name="Meyerdierks A."/>
            <person name="Gottschalk G."/>
            <person name="Amann R."/>
        </authorList>
    </citation>
    <scope>NUCLEOTIDE SEQUENCE [LARGE SCALE GENOMIC DNA]</scope>
    <source>
        <strain evidence="3">ATCC 43914 / DSM 3382 / HRM2</strain>
    </source>
</reference>
<dbReference type="NCBIfam" id="NF033504">
    <property type="entry name" value="Ni_dep_LarA"/>
    <property type="match status" value="1"/>
</dbReference>
<evidence type="ECO:0000313" key="2">
    <source>
        <dbReference type="EMBL" id="ACN16314.1"/>
    </source>
</evidence>
<evidence type="ECO:0000313" key="3">
    <source>
        <dbReference type="Proteomes" id="UP000000442"/>
    </source>
</evidence>
<accession>C0QLL0</accession>
<dbReference type="InterPro" id="IPR047926">
    <property type="entry name" value="Ni_dep_LarA"/>
</dbReference>
<keyword evidence="3" id="KW-1185">Reference proteome</keyword>
<proteinExistence type="predicted"/>
<organism evidence="2 3">
    <name type="scientific">Desulforapulum autotrophicum (strain ATCC 43914 / DSM 3382 / VKM B-1955 / HRM2)</name>
    <name type="common">Desulfobacterium autotrophicum</name>
    <dbReference type="NCBI Taxonomy" id="177437"/>
    <lineage>
        <taxon>Bacteria</taxon>
        <taxon>Pseudomonadati</taxon>
        <taxon>Thermodesulfobacteriota</taxon>
        <taxon>Desulfobacteria</taxon>
        <taxon>Desulfobacterales</taxon>
        <taxon>Desulfobacteraceae</taxon>
        <taxon>Desulforapulum</taxon>
    </lineage>
</organism>
<dbReference type="GO" id="GO:0050043">
    <property type="term" value="F:lactate racemase activity"/>
    <property type="evidence" value="ECO:0007669"/>
    <property type="project" value="InterPro"/>
</dbReference>
<dbReference type="Gene3D" id="3.90.226.30">
    <property type="match status" value="1"/>
</dbReference>
<dbReference type="InterPro" id="IPR018657">
    <property type="entry name" value="LarA-like_N"/>
</dbReference>
<name>C0QLL0_DESAH</name>
<dbReference type="RefSeq" id="WP_015905076.1">
    <property type="nucleotide sequence ID" value="NC_012108.1"/>
</dbReference>
<dbReference type="OrthoDB" id="9770545at2"/>
<dbReference type="Proteomes" id="UP000000442">
    <property type="component" value="Chromosome"/>
</dbReference>
<protein>
    <recommendedName>
        <fullName evidence="1">LarA-like N-terminal domain-containing protein</fullName>
    </recommendedName>
</protein>
<dbReference type="EMBL" id="CP001087">
    <property type="protein sequence ID" value="ACN16314.1"/>
    <property type="molecule type" value="Genomic_DNA"/>
</dbReference>
<sequence length="441" mass="49098">MHIQLPWGDDTLDLNVPDTWDLVWPDSAAENIHPGTGMDESLLVEHALDRPMGMPPLETMDLKKKKILIIVDDNTRPTPVHRFFDRILDRLERAGADFDRITLMPGLGIHTAMTRTEMEEKVGKASLARIAWKNHDAFDEKANHFFGTTSRGTPVELNQAVFESDLIIAIGLVEPHLWAGFGGGFKNILPGVASANCIGVHHALISRPPYLVNRVGMAPEDNSFRLDLEEACTLIAAPVFCVNVCLDRSANIVAAFSGDGVKVHRKGVAFNHGLSGRRLSSAVDGIIVNSFPMDFNFKQSMKGVANSLPALKPGGVVMGFLKADKGLDDIVLPQRSLPRWLLKQILKILGPSRTLWFLETMRPGIDVEEKFLLYYSMHLIRQYELLFHVPTLDDHEVKQLGMFKQFYHPQALVDRAARMMKKESRVAVFPEAGATFPILGP</sequence>
<evidence type="ECO:0000259" key="1">
    <source>
        <dbReference type="Pfam" id="PF09861"/>
    </source>
</evidence>
<gene>
    <name evidence="2" type="ordered locus">HRM2_32350</name>
</gene>
<dbReference type="PANTHER" id="PTHR33171">
    <property type="entry name" value="LAR_N DOMAIN-CONTAINING PROTEIN"/>
    <property type="match status" value="1"/>
</dbReference>
<dbReference type="HOGENOM" id="CLU_050189_0_0_7"/>
<dbReference type="KEGG" id="dat:HRM2_32350"/>
<dbReference type="Gene3D" id="3.40.50.11440">
    <property type="match status" value="1"/>
</dbReference>
<dbReference type="InterPro" id="IPR048068">
    <property type="entry name" value="LarA-like"/>
</dbReference>